<proteinExistence type="predicted"/>
<dbReference type="RefSeq" id="XP_047783709.1">
    <property type="nucleotide sequence ID" value="XM_047917062.1"/>
</dbReference>
<comment type="caution">
    <text evidence="1">The sequence shown here is derived from an EMBL/GenBank/DDBJ whole genome shotgun (WGS) entry which is preliminary data.</text>
</comment>
<evidence type="ECO:0000313" key="1">
    <source>
        <dbReference type="EMBL" id="KAH9842662.1"/>
    </source>
</evidence>
<evidence type="ECO:0000313" key="2">
    <source>
        <dbReference type="Proteomes" id="UP000814176"/>
    </source>
</evidence>
<dbReference type="Proteomes" id="UP000814176">
    <property type="component" value="Unassembled WGS sequence"/>
</dbReference>
<dbReference type="GeneID" id="71997794"/>
<dbReference type="EMBL" id="JADCUA010000002">
    <property type="protein sequence ID" value="KAH9842662.1"/>
    <property type="molecule type" value="Genomic_DNA"/>
</dbReference>
<organism evidence="1 2">
    <name type="scientific">Rhodofomes roseus</name>
    <dbReference type="NCBI Taxonomy" id="34475"/>
    <lineage>
        <taxon>Eukaryota</taxon>
        <taxon>Fungi</taxon>
        <taxon>Dikarya</taxon>
        <taxon>Basidiomycota</taxon>
        <taxon>Agaricomycotina</taxon>
        <taxon>Agaricomycetes</taxon>
        <taxon>Polyporales</taxon>
        <taxon>Rhodofomes</taxon>
    </lineage>
</organism>
<protein>
    <submittedName>
        <fullName evidence="1">Uncharacterized protein</fullName>
    </submittedName>
</protein>
<name>A0ABQ8KUA8_9APHY</name>
<reference evidence="1 2" key="1">
    <citation type="journal article" date="2021" name="Environ. Microbiol.">
        <title>Gene family expansions and transcriptome signatures uncover fungal adaptations to wood decay.</title>
        <authorList>
            <person name="Hage H."/>
            <person name="Miyauchi S."/>
            <person name="Viragh M."/>
            <person name="Drula E."/>
            <person name="Min B."/>
            <person name="Chaduli D."/>
            <person name="Navarro D."/>
            <person name="Favel A."/>
            <person name="Norest M."/>
            <person name="Lesage-Meessen L."/>
            <person name="Balint B."/>
            <person name="Merenyi Z."/>
            <person name="de Eugenio L."/>
            <person name="Morin E."/>
            <person name="Martinez A.T."/>
            <person name="Baldrian P."/>
            <person name="Stursova M."/>
            <person name="Martinez M.J."/>
            <person name="Novotny C."/>
            <person name="Magnuson J.K."/>
            <person name="Spatafora J.W."/>
            <person name="Maurice S."/>
            <person name="Pangilinan J."/>
            <person name="Andreopoulos W."/>
            <person name="LaButti K."/>
            <person name="Hundley H."/>
            <person name="Na H."/>
            <person name="Kuo A."/>
            <person name="Barry K."/>
            <person name="Lipzen A."/>
            <person name="Henrissat B."/>
            <person name="Riley R."/>
            <person name="Ahrendt S."/>
            <person name="Nagy L.G."/>
            <person name="Grigoriev I.V."/>
            <person name="Martin F."/>
            <person name="Rosso M.N."/>
        </authorList>
    </citation>
    <scope>NUCLEOTIDE SEQUENCE [LARGE SCALE GENOMIC DNA]</scope>
    <source>
        <strain evidence="1 2">CIRM-BRFM 1785</strain>
    </source>
</reference>
<accession>A0ABQ8KUA8</accession>
<sequence>MLLLVCADRFLPGTFAEMLYGRIEAIVASRGMHRVFDRCIAAGECGCSEVRQRQDIRRYLAQLAAYGAYFSVGGWSARLHKSDGQDIRAKLSKHLLVVDNCGNRSSTCVLVEHLRAKMMWPSQLGKGRVVRMYLQCGGVTGGRKSRGELRHLHHRHAGRSLPSAPTCTVERSFFPEDKFGLVCVLQYSSHPAALMISDHCQERRLVHSIFDPEDSICVP</sequence>
<keyword evidence="2" id="KW-1185">Reference proteome</keyword>
<gene>
    <name evidence="1" type="ORF">C8Q71DRAFT_214648</name>
</gene>